<sequence length="384" mass="43078">MHMAQRSFRCFRTMNISRTLRLFSKHLKSPKSHNSYSTEKPSWPRKIFSGIQPTGSLHIGNYLGAISRWVELQNSGEDVTYCIVDLHSITLPQDPIRLRENILNMTAALLACGIDPKKSTLFLQSDVKQHAELGWILGCHTTMARLSHLPQFKEKSSKIKEIPLGLFVYPVLQAADILLYKASHVPVGEDQVQHLQLAQHLAKTFNTKFGATFPHCHALVANDLSNRIKSLRDPSKKMSKSDSDPKSTIYLTDSPDTVADKVKKAITDFTSEVTFDPEVRPGVSNLITIHSLMSGKSPEEICAMNTDVDTGKYKARVAEAVVEHLNPIRMRIEAFSRHPEYLSQVLEEGAQRASEIAETTIQEVKEKLGLGRLRAPKSRKSLEN</sequence>
<evidence type="ECO:0000256" key="9">
    <source>
        <dbReference type="ARBA" id="ARBA00030268"/>
    </source>
</evidence>
<dbReference type="InterPro" id="IPR050203">
    <property type="entry name" value="Trp-tRNA_synthetase"/>
</dbReference>
<dbReference type="HAMAP" id="MF_00140_B">
    <property type="entry name" value="Trp_tRNA_synth_B"/>
    <property type="match status" value="1"/>
</dbReference>
<feature type="compositionally biased region" description="Basic and acidic residues" evidence="15">
    <location>
        <begin position="231"/>
        <end position="245"/>
    </location>
</feature>
<comment type="similarity">
    <text evidence="2 14">Belongs to the class-I aminoacyl-tRNA synthetase family.</text>
</comment>
<evidence type="ECO:0000256" key="5">
    <source>
        <dbReference type="ARBA" id="ARBA00022741"/>
    </source>
</evidence>
<keyword evidence="8 14" id="KW-0030">Aminoacyl-tRNA synthetase</keyword>
<reference evidence="16" key="1">
    <citation type="submission" date="2022-08" db="UniProtKB">
        <authorList>
            <consortium name="EnsemblMetazoa"/>
        </authorList>
    </citation>
    <scope>IDENTIFICATION</scope>
    <source>
        <strain evidence="16">Israel</strain>
    </source>
</reference>
<evidence type="ECO:0000256" key="10">
    <source>
        <dbReference type="ARBA" id="ARBA00049929"/>
    </source>
</evidence>
<dbReference type="InterPro" id="IPR002306">
    <property type="entry name" value="Trp-tRNA-ligase"/>
</dbReference>
<dbReference type="VEuPathDB" id="VectorBase:PPAI005691"/>
<evidence type="ECO:0000256" key="2">
    <source>
        <dbReference type="ARBA" id="ARBA00005594"/>
    </source>
</evidence>
<evidence type="ECO:0000256" key="6">
    <source>
        <dbReference type="ARBA" id="ARBA00022840"/>
    </source>
</evidence>
<dbReference type="PANTHER" id="PTHR43766:SF1">
    <property type="entry name" value="TRYPTOPHAN--TRNA LIGASE, MITOCHONDRIAL"/>
    <property type="match status" value="1"/>
</dbReference>
<dbReference type="InterPro" id="IPR024109">
    <property type="entry name" value="Trp-tRNA-ligase_bac-type"/>
</dbReference>
<evidence type="ECO:0000256" key="14">
    <source>
        <dbReference type="RuleBase" id="RU363036"/>
    </source>
</evidence>
<dbReference type="PANTHER" id="PTHR43766">
    <property type="entry name" value="TRYPTOPHAN--TRNA LIGASE, MITOCHONDRIAL"/>
    <property type="match status" value="1"/>
</dbReference>
<evidence type="ECO:0000313" key="16">
    <source>
        <dbReference type="EnsemblMetazoa" id="PPAI005691-PA"/>
    </source>
</evidence>
<evidence type="ECO:0000313" key="17">
    <source>
        <dbReference type="Proteomes" id="UP000092462"/>
    </source>
</evidence>
<evidence type="ECO:0000256" key="7">
    <source>
        <dbReference type="ARBA" id="ARBA00022917"/>
    </source>
</evidence>
<dbReference type="CDD" id="cd00806">
    <property type="entry name" value="TrpRS_core"/>
    <property type="match status" value="1"/>
</dbReference>
<organism evidence="16 17">
    <name type="scientific">Phlebotomus papatasi</name>
    <name type="common">Sandfly</name>
    <dbReference type="NCBI Taxonomy" id="29031"/>
    <lineage>
        <taxon>Eukaryota</taxon>
        <taxon>Metazoa</taxon>
        <taxon>Ecdysozoa</taxon>
        <taxon>Arthropoda</taxon>
        <taxon>Hexapoda</taxon>
        <taxon>Insecta</taxon>
        <taxon>Pterygota</taxon>
        <taxon>Neoptera</taxon>
        <taxon>Endopterygota</taxon>
        <taxon>Diptera</taxon>
        <taxon>Nematocera</taxon>
        <taxon>Psychodoidea</taxon>
        <taxon>Psychodidae</taxon>
        <taxon>Phlebotomus</taxon>
        <taxon>Phlebotomus</taxon>
    </lineage>
</organism>
<keyword evidence="7 14" id="KW-0648">Protein biosynthesis</keyword>
<dbReference type="FunFam" id="3.40.50.620:FF:000082">
    <property type="entry name" value="MSW1p Mitochondrial tryptophanyl-tRNA synthetase"/>
    <property type="match status" value="1"/>
</dbReference>
<proteinExistence type="inferred from homology"/>
<name>A0A1B0EX65_PHLPP</name>
<keyword evidence="17" id="KW-1185">Reference proteome</keyword>
<dbReference type="Proteomes" id="UP000092462">
    <property type="component" value="Unassembled WGS sequence"/>
</dbReference>
<evidence type="ECO:0000256" key="11">
    <source>
        <dbReference type="ARBA" id="ARBA00059972"/>
    </source>
</evidence>
<dbReference type="InterPro" id="IPR002305">
    <property type="entry name" value="aa-tRNA-synth_Ic"/>
</dbReference>
<comment type="catalytic activity">
    <reaction evidence="10">
        <text>tRNA(Trp) + L-tryptophan + ATP = L-tryptophyl-tRNA(Trp) + AMP + diphosphate + H(+)</text>
        <dbReference type="Rhea" id="RHEA:24080"/>
        <dbReference type="Rhea" id="RHEA-COMP:9671"/>
        <dbReference type="Rhea" id="RHEA-COMP:9705"/>
        <dbReference type="ChEBI" id="CHEBI:15378"/>
        <dbReference type="ChEBI" id="CHEBI:30616"/>
        <dbReference type="ChEBI" id="CHEBI:33019"/>
        <dbReference type="ChEBI" id="CHEBI:57912"/>
        <dbReference type="ChEBI" id="CHEBI:78442"/>
        <dbReference type="ChEBI" id="CHEBI:78535"/>
        <dbReference type="ChEBI" id="CHEBI:456215"/>
        <dbReference type="EC" id="6.1.1.2"/>
    </reaction>
</comment>
<evidence type="ECO:0000256" key="15">
    <source>
        <dbReference type="SAM" id="MobiDB-lite"/>
    </source>
</evidence>
<dbReference type="GO" id="GO:0070183">
    <property type="term" value="P:mitochondrial tryptophanyl-tRNA aminoacylation"/>
    <property type="evidence" value="ECO:0007669"/>
    <property type="project" value="TreeGrafter"/>
</dbReference>
<comment type="subcellular location">
    <subcellularLocation>
        <location evidence="1">Mitochondrion matrix</location>
    </subcellularLocation>
</comment>
<feature type="region of interest" description="Disordered" evidence="15">
    <location>
        <begin position="231"/>
        <end position="251"/>
    </location>
</feature>
<dbReference type="Gene3D" id="1.10.240.10">
    <property type="entry name" value="Tyrosyl-Transfer RNA Synthetase"/>
    <property type="match status" value="1"/>
</dbReference>
<dbReference type="EnsemblMetazoa" id="PPAI005691-RA">
    <property type="protein sequence ID" value="PPAI005691-PA"/>
    <property type="gene ID" value="PPAI005691"/>
</dbReference>
<keyword evidence="5 14" id="KW-0547">Nucleotide-binding</keyword>
<protein>
    <recommendedName>
        <fullName evidence="12">Tryptophan--tRNA ligase, mitochondrial</fullName>
        <ecNumber evidence="3">6.1.1.2</ecNumber>
    </recommendedName>
    <alternativeName>
        <fullName evidence="13">(Mt)TrpRS</fullName>
    </alternativeName>
    <alternativeName>
        <fullName evidence="9">Tryptophanyl-tRNA synthetase</fullName>
    </alternativeName>
</protein>
<dbReference type="PROSITE" id="PS00178">
    <property type="entry name" value="AA_TRNA_LIGASE_I"/>
    <property type="match status" value="1"/>
</dbReference>
<dbReference type="GO" id="GO:0005524">
    <property type="term" value="F:ATP binding"/>
    <property type="evidence" value="ECO:0007669"/>
    <property type="project" value="UniProtKB-KW"/>
</dbReference>
<evidence type="ECO:0000256" key="1">
    <source>
        <dbReference type="ARBA" id="ARBA00004305"/>
    </source>
</evidence>
<comment type="function">
    <text evidence="11">Catalyzes the attachment of tryptophan to tRNA(Trp) in a two-step reaction: tryptophan is first activated by ATP to form Trp-AMP and then transferred to the acceptor end of tRNA(Trp).</text>
</comment>
<keyword evidence="6 14" id="KW-0067">ATP-binding</keyword>
<dbReference type="SUPFAM" id="SSF52374">
    <property type="entry name" value="Nucleotidylyl transferase"/>
    <property type="match status" value="1"/>
</dbReference>
<dbReference type="Pfam" id="PF00579">
    <property type="entry name" value="tRNA-synt_1b"/>
    <property type="match status" value="1"/>
</dbReference>
<evidence type="ECO:0000256" key="3">
    <source>
        <dbReference type="ARBA" id="ARBA00013161"/>
    </source>
</evidence>
<dbReference type="InterPro" id="IPR014729">
    <property type="entry name" value="Rossmann-like_a/b/a_fold"/>
</dbReference>
<evidence type="ECO:0000256" key="8">
    <source>
        <dbReference type="ARBA" id="ARBA00023146"/>
    </source>
</evidence>
<evidence type="ECO:0000256" key="12">
    <source>
        <dbReference type="ARBA" id="ARBA00069760"/>
    </source>
</evidence>
<evidence type="ECO:0000256" key="13">
    <source>
        <dbReference type="ARBA" id="ARBA00080951"/>
    </source>
</evidence>
<dbReference type="EMBL" id="AJVK01031329">
    <property type="status" value="NOT_ANNOTATED_CDS"/>
    <property type="molecule type" value="Genomic_DNA"/>
</dbReference>
<dbReference type="GO" id="GO:0004830">
    <property type="term" value="F:tryptophan-tRNA ligase activity"/>
    <property type="evidence" value="ECO:0007669"/>
    <property type="project" value="UniProtKB-EC"/>
</dbReference>
<dbReference type="PRINTS" id="PR01039">
    <property type="entry name" value="TRNASYNTHTRP"/>
</dbReference>
<dbReference type="VEuPathDB" id="VectorBase:PPAPM1_011287"/>
<dbReference type="FunFam" id="1.10.240.10:FF:000002">
    <property type="entry name" value="Tryptophan--tRNA ligase"/>
    <property type="match status" value="1"/>
</dbReference>
<evidence type="ECO:0000256" key="4">
    <source>
        <dbReference type="ARBA" id="ARBA00022598"/>
    </source>
</evidence>
<dbReference type="Gene3D" id="3.40.50.620">
    <property type="entry name" value="HUPs"/>
    <property type="match status" value="1"/>
</dbReference>
<dbReference type="InterPro" id="IPR001412">
    <property type="entry name" value="aa-tRNA-synth_I_CS"/>
</dbReference>
<accession>A0A1B0EX65</accession>
<dbReference type="GO" id="GO:0005759">
    <property type="term" value="C:mitochondrial matrix"/>
    <property type="evidence" value="ECO:0007669"/>
    <property type="project" value="UniProtKB-SubCell"/>
</dbReference>
<dbReference type="EC" id="6.1.1.2" evidence="3"/>
<dbReference type="AlphaFoldDB" id="A0A1B0EX65"/>
<keyword evidence="4 14" id="KW-0436">Ligase</keyword>
<dbReference type="NCBIfam" id="TIGR00233">
    <property type="entry name" value="trpS"/>
    <property type="match status" value="1"/>
</dbReference>